<feature type="transmembrane region" description="Helical" evidence="1">
    <location>
        <begin position="204"/>
        <end position="221"/>
    </location>
</feature>
<keyword evidence="1" id="KW-0472">Membrane</keyword>
<evidence type="ECO:0000313" key="4">
    <source>
        <dbReference type="Proteomes" id="UP000274541"/>
    </source>
</evidence>
<proteinExistence type="predicted"/>
<organism evidence="3 4">
    <name type="scientific">Pseudomonas syringae pv. aptata</name>
    <dbReference type="NCBI Taxonomy" id="83167"/>
    <lineage>
        <taxon>Bacteria</taxon>
        <taxon>Pseudomonadati</taxon>
        <taxon>Pseudomonadota</taxon>
        <taxon>Gammaproteobacteria</taxon>
        <taxon>Pseudomonadales</taxon>
        <taxon>Pseudomonadaceae</taxon>
        <taxon>Pseudomonas</taxon>
        <taxon>Pseudomonas syringae</taxon>
    </lineage>
</organism>
<dbReference type="AlphaFoldDB" id="A0A0Q0BXU8"/>
<dbReference type="PANTHER" id="PTHR23028">
    <property type="entry name" value="ACETYLTRANSFERASE"/>
    <property type="match status" value="1"/>
</dbReference>
<keyword evidence="1" id="KW-1133">Transmembrane helix</keyword>
<dbReference type="EMBL" id="RBPX01000025">
    <property type="protein sequence ID" value="RMO72444.1"/>
    <property type="molecule type" value="Genomic_DNA"/>
</dbReference>
<feature type="domain" description="Acyltransferase 3" evidence="2">
    <location>
        <begin position="12"/>
        <end position="338"/>
    </location>
</feature>
<dbReference type="InterPro" id="IPR050879">
    <property type="entry name" value="Acyltransferase_3"/>
</dbReference>
<sequence length="367" mass="42731">MSEQIGQSERIYTLDVLRGIAALSVVFWHWQHFFYVGDQPALFDVARQPFFAYLTILYKYGALAVELFFCISGFVFFYLFFNDISSRRVSASRFFMNRFSRLYPLHIFSFAAVALFQFIYFQQNAVYFIYQFNDVYHAILNILMIPAWGLEKGWSFNGPVWSVSVEIFLYGLFFTVCLMGRCRYLLVPLLIFISWLAYPEYHKLSAGVFSFFSGGLAYLIFARVRSLTGRNTSCIAALIAMLAAWSAVWLSPTLNIYLLMGVAFPASVMFIASVSYVQPTLMKRFGVIGDVSYSSYLLHFPLQILFAMAFDALGYNREIFYNTWMLLLFMAVLIPLSFASHRLYEVPLQHWLRRRFNVWSTNRREIT</sequence>
<feature type="transmembrane region" description="Helical" evidence="1">
    <location>
        <begin position="50"/>
        <end position="81"/>
    </location>
</feature>
<keyword evidence="3" id="KW-0808">Transferase</keyword>
<feature type="transmembrane region" description="Helical" evidence="1">
    <location>
        <begin position="233"/>
        <end position="250"/>
    </location>
</feature>
<dbReference type="PANTHER" id="PTHR23028:SF53">
    <property type="entry name" value="ACYL_TRANSF_3 DOMAIN-CONTAINING PROTEIN"/>
    <property type="match status" value="1"/>
</dbReference>
<feature type="transmembrane region" description="Helical" evidence="1">
    <location>
        <begin position="102"/>
        <end position="121"/>
    </location>
</feature>
<dbReference type="InterPro" id="IPR002656">
    <property type="entry name" value="Acyl_transf_3_dom"/>
</dbReference>
<dbReference type="GO" id="GO:0000271">
    <property type="term" value="P:polysaccharide biosynthetic process"/>
    <property type="evidence" value="ECO:0007669"/>
    <property type="project" value="TreeGrafter"/>
</dbReference>
<evidence type="ECO:0000259" key="2">
    <source>
        <dbReference type="Pfam" id="PF01757"/>
    </source>
</evidence>
<comment type="caution">
    <text evidence="3">The sequence shown here is derived from an EMBL/GenBank/DDBJ whole genome shotgun (WGS) entry which is preliminary data.</text>
</comment>
<keyword evidence="1" id="KW-0812">Transmembrane</keyword>
<protein>
    <submittedName>
        <fullName evidence="3">Acyltransferase 3</fullName>
    </submittedName>
</protein>
<feature type="transmembrane region" description="Helical" evidence="1">
    <location>
        <begin position="296"/>
        <end position="315"/>
    </location>
</feature>
<feature type="transmembrane region" description="Helical" evidence="1">
    <location>
        <begin position="12"/>
        <end position="30"/>
    </location>
</feature>
<evidence type="ECO:0000313" key="3">
    <source>
        <dbReference type="EMBL" id="RMO72444.1"/>
    </source>
</evidence>
<reference evidence="3 4" key="1">
    <citation type="submission" date="2018-08" db="EMBL/GenBank/DDBJ databases">
        <title>Recombination of ecologically and evolutionarily significant loci maintains genetic cohesion in the Pseudomonas syringae species complex.</title>
        <authorList>
            <person name="Dillon M."/>
            <person name="Thakur S."/>
            <person name="Almeida R.N.D."/>
            <person name="Weir B.S."/>
            <person name="Guttman D.S."/>
        </authorList>
    </citation>
    <scope>NUCLEOTIDE SEQUENCE [LARGE SCALE GENOMIC DNA]</scope>
    <source>
        <strain evidence="3 4">ICMP 4388</strain>
    </source>
</reference>
<dbReference type="GO" id="GO:0016747">
    <property type="term" value="F:acyltransferase activity, transferring groups other than amino-acyl groups"/>
    <property type="evidence" value="ECO:0007669"/>
    <property type="project" value="InterPro"/>
</dbReference>
<feature type="transmembrane region" description="Helical" evidence="1">
    <location>
        <begin position="256"/>
        <end position="276"/>
    </location>
</feature>
<feature type="transmembrane region" description="Helical" evidence="1">
    <location>
        <begin position="321"/>
        <end position="344"/>
    </location>
</feature>
<evidence type="ECO:0000256" key="1">
    <source>
        <dbReference type="SAM" id="Phobius"/>
    </source>
</evidence>
<dbReference type="Proteomes" id="UP000274541">
    <property type="component" value="Unassembled WGS sequence"/>
</dbReference>
<gene>
    <name evidence="3" type="ORF">ALQ37_00341</name>
</gene>
<dbReference type="GO" id="GO:0016020">
    <property type="term" value="C:membrane"/>
    <property type="evidence" value="ECO:0007669"/>
    <property type="project" value="TreeGrafter"/>
</dbReference>
<keyword evidence="3" id="KW-0012">Acyltransferase</keyword>
<accession>A0A0Q0BXU8</accession>
<dbReference type="RefSeq" id="WP_024650058.1">
    <property type="nucleotide sequence ID" value="NZ_JAHDTA010000014.1"/>
</dbReference>
<feature type="transmembrane region" description="Helical" evidence="1">
    <location>
        <begin position="168"/>
        <end position="198"/>
    </location>
</feature>
<dbReference type="Pfam" id="PF01757">
    <property type="entry name" value="Acyl_transf_3"/>
    <property type="match status" value="1"/>
</dbReference>
<name>A0A0Q0BXU8_PSEAP</name>